<dbReference type="GO" id="GO:0046872">
    <property type="term" value="F:metal ion binding"/>
    <property type="evidence" value="ECO:0007669"/>
    <property type="project" value="UniProtKB-KW"/>
</dbReference>
<organism evidence="14 15">
    <name type="scientific">Tumebacillus algifaecis</name>
    <dbReference type="NCBI Taxonomy" id="1214604"/>
    <lineage>
        <taxon>Bacteria</taxon>
        <taxon>Bacillati</taxon>
        <taxon>Bacillota</taxon>
        <taxon>Bacilli</taxon>
        <taxon>Bacillales</taxon>
        <taxon>Alicyclobacillaceae</taxon>
        <taxon>Tumebacillus</taxon>
    </lineage>
</organism>
<proteinExistence type="inferred from homology"/>
<comment type="cofactor">
    <cofactor evidence="1">
        <name>Mg(2+)</name>
        <dbReference type="ChEBI" id="CHEBI:18420"/>
    </cofactor>
</comment>
<accession>A0A223D0P4</accession>
<evidence type="ECO:0000256" key="1">
    <source>
        <dbReference type="ARBA" id="ARBA00001946"/>
    </source>
</evidence>
<dbReference type="InterPro" id="IPR013221">
    <property type="entry name" value="Mur_ligase_cen"/>
</dbReference>
<dbReference type="GO" id="GO:0005737">
    <property type="term" value="C:cytoplasm"/>
    <property type="evidence" value="ECO:0007669"/>
    <property type="project" value="TreeGrafter"/>
</dbReference>
<dbReference type="NCBIfam" id="TIGR01499">
    <property type="entry name" value="folC"/>
    <property type="match status" value="1"/>
</dbReference>
<dbReference type="AlphaFoldDB" id="A0A223D0P4"/>
<dbReference type="EC" id="6.3.2.17" evidence="3"/>
<evidence type="ECO:0000313" key="15">
    <source>
        <dbReference type="Proteomes" id="UP000214688"/>
    </source>
</evidence>
<keyword evidence="6 11" id="KW-0547">Nucleotide-binding</keyword>
<evidence type="ECO:0000256" key="9">
    <source>
        <dbReference type="ARBA" id="ARBA00030592"/>
    </source>
</evidence>
<protein>
    <recommendedName>
        <fullName evidence="3">tetrahydrofolate synthase</fullName>
        <ecNumber evidence="3">6.3.2.17</ecNumber>
    </recommendedName>
    <alternativeName>
        <fullName evidence="9">Tetrahydrofolylpolyglutamate synthase</fullName>
    </alternativeName>
</protein>
<dbReference type="Proteomes" id="UP000214688">
    <property type="component" value="Chromosome"/>
</dbReference>
<gene>
    <name evidence="14" type="ORF">CIG75_08025</name>
</gene>
<dbReference type="GO" id="GO:0005524">
    <property type="term" value="F:ATP binding"/>
    <property type="evidence" value="ECO:0007669"/>
    <property type="project" value="UniProtKB-KW"/>
</dbReference>
<comment type="similarity">
    <text evidence="2 11">Belongs to the folylpolyglutamate synthase family.</text>
</comment>
<dbReference type="Gene3D" id="3.90.190.20">
    <property type="entry name" value="Mur ligase, C-terminal domain"/>
    <property type="match status" value="1"/>
</dbReference>
<dbReference type="PANTHER" id="PTHR11136:SF0">
    <property type="entry name" value="DIHYDROFOLATE SYNTHETASE-RELATED"/>
    <property type="match status" value="1"/>
</dbReference>
<evidence type="ECO:0000256" key="10">
    <source>
        <dbReference type="ARBA" id="ARBA00047493"/>
    </source>
</evidence>
<feature type="domain" description="Mur ligase central" evidence="13">
    <location>
        <begin position="45"/>
        <end position="271"/>
    </location>
</feature>
<keyword evidence="15" id="KW-1185">Reference proteome</keyword>
<evidence type="ECO:0000256" key="4">
    <source>
        <dbReference type="ARBA" id="ARBA00022598"/>
    </source>
</evidence>
<dbReference type="SUPFAM" id="SSF53244">
    <property type="entry name" value="MurD-like peptide ligases, peptide-binding domain"/>
    <property type="match status" value="1"/>
</dbReference>
<dbReference type="InterPro" id="IPR036615">
    <property type="entry name" value="Mur_ligase_C_dom_sf"/>
</dbReference>
<dbReference type="InterPro" id="IPR001645">
    <property type="entry name" value="Folylpolyglutamate_synth"/>
</dbReference>
<dbReference type="KEGG" id="tab:CIG75_08025"/>
<dbReference type="Gene3D" id="3.40.1190.10">
    <property type="entry name" value="Mur-like, catalytic domain"/>
    <property type="match status" value="1"/>
</dbReference>
<dbReference type="Pfam" id="PF08245">
    <property type="entry name" value="Mur_ligase_M"/>
    <property type="match status" value="1"/>
</dbReference>
<dbReference type="Pfam" id="PF02875">
    <property type="entry name" value="Mur_ligase_C"/>
    <property type="match status" value="1"/>
</dbReference>
<reference evidence="14 15" key="1">
    <citation type="journal article" date="2015" name="Int. J. Syst. Evol. Microbiol.">
        <title>Tumebacillus algifaecis sp. nov., isolated from decomposing algal scum.</title>
        <authorList>
            <person name="Wu Y.F."/>
            <person name="Zhang B."/>
            <person name="Xing P."/>
            <person name="Wu Q.L."/>
            <person name="Liu S.J."/>
        </authorList>
    </citation>
    <scope>NUCLEOTIDE SEQUENCE [LARGE SCALE GENOMIC DNA]</scope>
    <source>
        <strain evidence="14 15">THMBR28</strain>
    </source>
</reference>
<evidence type="ECO:0000256" key="5">
    <source>
        <dbReference type="ARBA" id="ARBA00022723"/>
    </source>
</evidence>
<feature type="domain" description="Mur ligase C-terminal" evidence="12">
    <location>
        <begin position="297"/>
        <end position="419"/>
    </location>
</feature>
<dbReference type="PANTHER" id="PTHR11136">
    <property type="entry name" value="FOLYLPOLYGLUTAMATE SYNTHASE-RELATED"/>
    <property type="match status" value="1"/>
</dbReference>
<dbReference type="SUPFAM" id="SSF53623">
    <property type="entry name" value="MurD-like peptide ligases, catalytic domain"/>
    <property type="match status" value="1"/>
</dbReference>
<dbReference type="OrthoDB" id="9809356at2"/>
<sequence length="432" mass="46557">MSAIEWIHSFDRFDGKGGIKPGLERMVAMLDLVGRPHDRLKFLHVAGTNGKGSTCSYLAAMLQAAGYKVGLYTSPYLIQFHDRMTVGGVNISDAELEQIVAQLRPVVEQVAATEAGRPTEFEVLSVVSILHYAQQEVDFVVWETGLGGRLDSTNVVTPLLSLITNVGMDHQVILGDKLEQIAAEKAGIIKPGVPVLTTAQGVALAVIEQTAQATGSDCLQSGQDFSAQRTSFGWDGQTFDWQGFGHTLDHLRIKMLGAHQIVNASLAVAACMQLQEMGYVISESSMREGLLHTAWAGRLEVVAHKPLTVLDGAHNPEGAQALGTALRELLPEQKVVLIVGVMADKAIPEVLAPLVPLASHVVVTRANMPRSALVDEMAQMIYQLDPQLSVSTSQSVEEAFQLARGQVLEADGVIVCTGSLYMISEARALFFH</sequence>
<evidence type="ECO:0000259" key="12">
    <source>
        <dbReference type="Pfam" id="PF02875"/>
    </source>
</evidence>
<dbReference type="InterPro" id="IPR036565">
    <property type="entry name" value="Mur-like_cat_sf"/>
</dbReference>
<keyword evidence="7 11" id="KW-0067">ATP-binding</keyword>
<evidence type="ECO:0000256" key="7">
    <source>
        <dbReference type="ARBA" id="ARBA00022840"/>
    </source>
</evidence>
<dbReference type="InterPro" id="IPR004101">
    <property type="entry name" value="Mur_ligase_C"/>
</dbReference>
<keyword evidence="8" id="KW-0460">Magnesium</keyword>
<keyword evidence="5" id="KW-0479">Metal-binding</keyword>
<evidence type="ECO:0000256" key="2">
    <source>
        <dbReference type="ARBA" id="ARBA00008276"/>
    </source>
</evidence>
<dbReference type="FunFam" id="3.40.1190.10:FF:000011">
    <property type="entry name" value="Folylpolyglutamate synthase/dihydrofolate synthase"/>
    <property type="match status" value="1"/>
</dbReference>
<evidence type="ECO:0000256" key="11">
    <source>
        <dbReference type="PIRNR" id="PIRNR001563"/>
    </source>
</evidence>
<comment type="catalytic activity">
    <reaction evidence="10">
        <text>(6S)-5,6,7,8-tetrahydrofolyl-(gamma-L-Glu)(n) + L-glutamate + ATP = (6S)-5,6,7,8-tetrahydrofolyl-(gamma-L-Glu)(n+1) + ADP + phosphate + H(+)</text>
        <dbReference type="Rhea" id="RHEA:10580"/>
        <dbReference type="Rhea" id="RHEA-COMP:14738"/>
        <dbReference type="Rhea" id="RHEA-COMP:14740"/>
        <dbReference type="ChEBI" id="CHEBI:15378"/>
        <dbReference type="ChEBI" id="CHEBI:29985"/>
        <dbReference type="ChEBI" id="CHEBI:30616"/>
        <dbReference type="ChEBI" id="CHEBI:43474"/>
        <dbReference type="ChEBI" id="CHEBI:141005"/>
        <dbReference type="ChEBI" id="CHEBI:456216"/>
        <dbReference type="EC" id="6.3.2.17"/>
    </reaction>
</comment>
<dbReference type="EMBL" id="CP022657">
    <property type="protein sequence ID" value="ASS74934.1"/>
    <property type="molecule type" value="Genomic_DNA"/>
</dbReference>
<keyword evidence="4 11" id="KW-0436">Ligase</keyword>
<evidence type="ECO:0000259" key="13">
    <source>
        <dbReference type="Pfam" id="PF08245"/>
    </source>
</evidence>
<dbReference type="RefSeq" id="WP_094236183.1">
    <property type="nucleotide sequence ID" value="NZ_CP022657.1"/>
</dbReference>
<dbReference type="GO" id="GO:0004326">
    <property type="term" value="F:tetrahydrofolylpolyglutamate synthase activity"/>
    <property type="evidence" value="ECO:0007669"/>
    <property type="project" value="UniProtKB-EC"/>
</dbReference>
<dbReference type="PIRSF" id="PIRSF001563">
    <property type="entry name" value="Folylpolyglu_synth"/>
    <property type="match status" value="1"/>
</dbReference>
<name>A0A223D0P4_9BACL</name>
<evidence type="ECO:0000256" key="8">
    <source>
        <dbReference type="ARBA" id="ARBA00022842"/>
    </source>
</evidence>
<evidence type="ECO:0000256" key="6">
    <source>
        <dbReference type="ARBA" id="ARBA00022741"/>
    </source>
</evidence>
<dbReference type="GO" id="GO:0008841">
    <property type="term" value="F:dihydrofolate synthase activity"/>
    <property type="evidence" value="ECO:0007669"/>
    <property type="project" value="TreeGrafter"/>
</dbReference>
<evidence type="ECO:0000256" key="3">
    <source>
        <dbReference type="ARBA" id="ARBA00013025"/>
    </source>
</evidence>
<evidence type="ECO:0000313" key="14">
    <source>
        <dbReference type="EMBL" id="ASS74934.1"/>
    </source>
</evidence>